<dbReference type="PRINTS" id="PR00338">
    <property type="entry name" value="NUSGTNSCPFCT"/>
</dbReference>
<keyword evidence="3 5" id="KW-0805">Transcription regulation</keyword>
<dbReference type="InterPro" id="IPR005824">
    <property type="entry name" value="KOW"/>
</dbReference>
<dbReference type="NCBIfam" id="TIGR00922">
    <property type="entry name" value="nusG"/>
    <property type="match status" value="1"/>
</dbReference>
<reference evidence="11 12" key="2">
    <citation type="submission" date="2019-07" db="EMBL/GenBank/DDBJ databases">
        <title>Complete Genome Sequence of Leptotrichia trevisanii Strain JMUB3935.</title>
        <authorList>
            <person name="Watanabe S."/>
            <person name="Cui L."/>
        </authorList>
    </citation>
    <scope>NUCLEOTIDE SEQUENCE [LARGE SCALE GENOMIC DNA]</scope>
    <source>
        <strain evidence="11 12">JMUB3935</strain>
    </source>
</reference>
<feature type="domain" description="NusG-like N-terminal" evidence="8">
    <location>
        <begin position="15"/>
        <end position="136"/>
    </location>
</feature>
<dbReference type="Proteomes" id="UP000422644">
    <property type="component" value="Chromosome"/>
</dbReference>
<keyword evidence="13" id="KW-1185">Reference proteome</keyword>
<dbReference type="EMBL" id="AP019831">
    <property type="protein sequence ID" value="BBM46017.1"/>
    <property type="molecule type" value="Genomic_DNA"/>
</dbReference>
<dbReference type="Gene3D" id="2.30.30.30">
    <property type="match status" value="1"/>
</dbReference>
<dbReference type="AlphaFoldDB" id="A0A510KNH9"/>
<dbReference type="InterPro" id="IPR014722">
    <property type="entry name" value="Rib_uL2_dom2"/>
</dbReference>
<evidence type="ECO:0000259" key="8">
    <source>
        <dbReference type="SMART" id="SM00738"/>
    </source>
</evidence>
<dbReference type="CDD" id="cd09891">
    <property type="entry name" value="NGN_Bact_1"/>
    <property type="match status" value="1"/>
</dbReference>
<dbReference type="GO" id="GO:0032784">
    <property type="term" value="P:regulation of DNA-templated transcription elongation"/>
    <property type="evidence" value="ECO:0007669"/>
    <property type="project" value="InterPro"/>
</dbReference>
<proteinExistence type="inferred from homology"/>
<dbReference type="GO" id="GO:0006354">
    <property type="term" value="P:DNA-templated transcription elongation"/>
    <property type="evidence" value="ECO:0007669"/>
    <property type="project" value="UniProtKB-UniRule"/>
</dbReference>
<reference evidence="10 13" key="1">
    <citation type="submission" date="2019-07" db="EMBL/GenBank/DDBJ databases">
        <title>Complete Genome Sequence of Leptotrichia trevisanii Strain JMUB3870.</title>
        <authorList>
            <person name="Watanabe S."/>
            <person name="Cui L."/>
        </authorList>
    </citation>
    <scope>NUCLEOTIDE SEQUENCE [LARGE SCALE GENOMIC DNA]</scope>
    <source>
        <strain evidence="10 13">JMUB3870</strain>
    </source>
</reference>
<evidence type="ECO:0000256" key="3">
    <source>
        <dbReference type="ARBA" id="ARBA00023015"/>
    </source>
</evidence>
<dbReference type="InterPro" id="IPR036735">
    <property type="entry name" value="NGN_dom_sf"/>
</dbReference>
<dbReference type="InterPro" id="IPR043425">
    <property type="entry name" value="NusG-like"/>
</dbReference>
<sequence length="208" mass="23552">MTEANEKVEEEVVYEKKWYIIHTYSGYEKKVAADLEKRIESLDLKDRVFRILVPEEEVLEEKRGKQVKVSRKLFPSYVMIEMLSIKEENELGLGYRVDSDAWYVIRNTNGVTGFVGIGSDPIPLSDEEASNLLAKVGIDVDGEGSAPRLDIDFRIGEVVEVKGGSFDGQQGEIAEIDYEHGKVKVMLEVLGRLTPVEVEYTEIAKIDY</sequence>
<evidence type="ECO:0000256" key="1">
    <source>
        <dbReference type="ARBA" id="ARBA00022472"/>
    </source>
</evidence>
<dbReference type="SMART" id="SM00739">
    <property type="entry name" value="KOW"/>
    <property type="match status" value="1"/>
</dbReference>
<protein>
    <recommendedName>
        <fullName evidence="5 6">Transcription termination/antitermination protein NusG</fullName>
    </recommendedName>
</protein>
<evidence type="ECO:0000256" key="7">
    <source>
        <dbReference type="RuleBase" id="RU000538"/>
    </source>
</evidence>
<accession>A0A510KNH9</accession>
<name>A0A510KNH9_9FUSO</name>
<dbReference type="Pfam" id="PF02357">
    <property type="entry name" value="NusG"/>
    <property type="match status" value="1"/>
</dbReference>
<organism evidence="11 12">
    <name type="scientific">Leptotrichia trevisanii</name>
    <dbReference type="NCBI Taxonomy" id="109328"/>
    <lineage>
        <taxon>Bacteria</taxon>
        <taxon>Fusobacteriati</taxon>
        <taxon>Fusobacteriota</taxon>
        <taxon>Fusobacteriia</taxon>
        <taxon>Fusobacteriales</taxon>
        <taxon>Leptotrichiaceae</taxon>
        <taxon>Leptotrichia</taxon>
    </lineage>
</organism>
<dbReference type="EMBL" id="AP019840">
    <property type="protein sequence ID" value="BBM53224.1"/>
    <property type="molecule type" value="Genomic_DNA"/>
</dbReference>
<dbReference type="PANTHER" id="PTHR30265:SF2">
    <property type="entry name" value="TRANSCRIPTION TERMINATION_ANTITERMINATION PROTEIN NUSG"/>
    <property type="match status" value="1"/>
</dbReference>
<dbReference type="SUPFAM" id="SSF50104">
    <property type="entry name" value="Translation proteins SH3-like domain"/>
    <property type="match status" value="1"/>
</dbReference>
<dbReference type="GO" id="GO:0006353">
    <property type="term" value="P:DNA-templated transcription termination"/>
    <property type="evidence" value="ECO:0007669"/>
    <property type="project" value="UniProtKB-UniRule"/>
</dbReference>
<dbReference type="InterPro" id="IPR008991">
    <property type="entry name" value="Translation_prot_SH3-like_sf"/>
</dbReference>
<dbReference type="GO" id="GO:0005829">
    <property type="term" value="C:cytosol"/>
    <property type="evidence" value="ECO:0007669"/>
    <property type="project" value="TreeGrafter"/>
</dbReference>
<evidence type="ECO:0000256" key="4">
    <source>
        <dbReference type="ARBA" id="ARBA00023163"/>
    </source>
</evidence>
<comment type="similarity">
    <text evidence="5 7">Belongs to the NusG family.</text>
</comment>
<comment type="function">
    <text evidence="5 7">Participates in transcription elongation, termination and antitermination.</text>
</comment>
<gene>
    <name evidence="5" type="primary">nusG</name>
    <name evidence="10" type="ORF">JMUB3870_2143</name>
    <name evidence="11" type="ORF">JMUB3935_2210</name>
</gene>
<evidence type="ECO:0000256" key="5">
    <source>
        <dbReference type="HAMAP-Rule" id="MF_00948"/>
    </source>
</evidence>
<dbReference type="PANTHER" id="PTHR30265">
    <property type="entry name" value="RHO-INTERACTING TRANSCRIPTION TERMINATION FACTOR NUSG"/>
    <property type="match status" value="1"/>
</dbReference>
<evidence type="ECO:0000256" key="2">
    <source>
        <dbReference type="ARBA" id="ARBA00022814"/>
    </source>
</evidence>
<dbReference type="Gene3D" id="3.30.70.940">
    <property type="entry name" value="NusG, N-terminal domain"/>
    <property type="match status" value="1"/>
</dbReference>
<dbReference type="InterPro" id="IPR006645">
    <property type="entry name" value="NGN-like_dom"/>
</dbReference>
<dbReference type="OrthoDB" id="9809075at2"/>
<dbReference type="STRING" id="1122173.GCA_000482505_01149"/>
<dbReference type="RefSeq" id="WP_026747971.1">
    <property type="nucleotide sequence ID" value="NZ_AP019831.1"/>
</dbReference>
<keyword evidence="2 5" id="KW-0889">Transcription antitermination</keyword>
<evidence type="ECO:0000313" key="10">
    <source>
        <dbReference type="EMBL" id="BBM46017.1"/>
    </source>
</evidence>
<dbReference type="SUPFAM" id="SSF82679">
    <property type="entry name" value="N-utilization substance G protein NusG, N-terminal domain"/>
    <property type="match status" value="1"/>
</dbReference>
<feature type="domain" description="KOW" evidence="9">
    <location>
        <begin position="152"/>
        <end position="179"/>
    </location>
</feature>
<dbReference type="SMART" id="SM00738">
    <property type="entry name" value="NGN"/>
    <property type="match status" value="1"/>
</dbReference>
<dbReference type="GO" id="GO:0031564">
    <property type="term" value="P:transcription antitermination"/>
    <property type="evidence" value="ECO:0007669"/>
    <property type="project" value="UniProtKB-UniRule"/>
</dbReference>
<evidence type="ECO:0000256" key="6">
    <source>
        <dbReference type="NCBIfam" id="TIGR00922"/>
    </source>
</evidence>
<evidence type="ECO:0000313" key="11">
    <source>
        <dbReference type="EMBL" id="BBM53224.1"/>
    </source>
</evidence>
<evidence type="ECO:0000313" key="12">
    <source>
        <dbReference type="Proteomes" id="UP000321378"/>
    </source>
</evidence>
<evidence type="ECO:0000259" key="9">
    <source>
        <dbReference type="SMART" id="SM00739"/>
    </source>
</evidence>
<evidence type="ECO:0000313" key="13">
    <source>
        <dbReference type="Proteomes" id="UP000422644"/>
    </source>
</evidence>
<dbReference type="CDD" id="cd06091">
    <property type="entry name" value="KOW_NusG"/>
    <property type="match status" value="1"/>
</dbReference>
<dbReference type="InterPro" id="IPR001062">
    <property type="entry name" value="Transcrpt_antiterm_NusG"/>
</dbReference>
<dbReference type="InterPro" id="IPR047050">
    <property type="entry name" value="NGN"/>
</dbReference>
<keyword evidence="1 5" id="KW-0806">Transcription termination</keyword>
<dbReference type="HAMAP" id="MF_00948">
    <property type="entry name" value="NusG"/>
    <property type="match status" value="1"/>
</dbReference>
<dbReference type="Proteomes" id="UP000321378">
    <property type="component" value="Chromosome"/>
</dbReference>
<keyword evidence="4 5" id="KW-0804">Transcription</keyword>